<dbReference type="InterPro" id="IPR051188">
    <property type="entry name" value="PHD-type_Zinc_Finger"/>
</dbReference>
<feature type="domain" description="PHD-type" evidence="4">
    <location>
        <begin position="1"/>
        <end position="73"/>
    </location>
</feature>
<accession>A0A226M6P5</accession>
<dbReference type="Proteomes" id="UP000198323">
    <property type="component" value="Unassembled WGS sequence"/>
</dbReference>
<name>A0A226M6P5_CALSU</name>
<dbReference type="PANTHER" id="PTHR12420">
    <property type="entry name" value="PHD FINGER PROTEIN"/>
    <property type="match status" value="1"/>
</dbReference>
<keyword evidence="2" id="KW-0863">Zinc-finger</keyword>
<evidence type="ECO:0000259" key="4">
    <source>
        <dbReference type="PROSITE" id="PS51805"/>
    </source>
</evidence>
<dbReference type="OrthoDB" id="512616at2759"/>
<keyword evidence="6" id="KW-1185">Reference proteome</keyword>
<gene>
    <name evidence="5" type="ORF">ASZ78_013372</name>
</gene>
<dbReference type="STRING" id="9009.A0A226M6P5"/>
<dbReference type="InterPro" id="IPR013083">
    <property type="entry name" value="Znf_RING/FYVE/PHD"/>
</dbReference>
<keyword evidence="3" id="KW-0862">Zinc</keyword>
<evidence type="ECO:0000256" key="3">
    <source>
        <dbReference type="ARBA" id="ARBA00022833"/>
    </source>
</evidence>
<dbReference type="PROSITE" id="PS51805">
    <property type="entry name" value="EPHD"/>
    <property type="match status" value="1"/>
</dbReference>
<evidence type="ECO:0000313" key="5">
    <source>
        <dbReference type="EMBL" id="OXB50898.1"/>
    </source>
</evidence>
<dbReference type="InterPro" id="IPR011011">
    <property type="entry name" value="Znf_FYVE_PHD"/>
</dbReference>
<evidence type="ECO:0000313" key="6">
    <source>
        <dbReference type="Proteomes" id="UP000198323"/>
    </source>
</evidence>
<reference evidence="5 6" key="1">
    <citation type="submission" date="2016-07" db="EMBL/GenBank/DDBJ databases">
        <title>Disparate Historic Effective Population Sizes Predicted by Modern Levels of Genome Diversity for the Scaled Quail (Callipepla squamata) and the Northern Bobwhite (Colinus virginianus): Inferences from First and Second Generation Draft Genome Assemblies for Sympatric New World Quail.</title>
        <authorList>
            <person name="Oldeschulte D.L."/>
            <person name="Halley Y.A."/>
            <person name="Bhattarai E.K."/>
            <person name="Brashear W.A."/>
            <person name="Hill J."/>
            <person name="Metz R.P."/>
            <person name="Johnson C.D."/>
            <person name="Rollins D."/>
            <person name="Peterson M.J."/>
            <person name="Bickhart D.M."/>
            <person name="Decker J.E."/>
            <person name="Seabury C.M."/>
        </authorList>
    </citation>
    <scope>NUCLEOTIDE SEQUENCE [LARGE SCALE GENOMIC DNA]</scope>
    <source>
        <strain evidence="5 6">Texas</strain>
        <tissue evidence="5">Leg muscle</tissue>
    </source>
</reference>
<sequence>IFANGLCKVEERRIFRFSRKDVIRTVEQAEQTHCIVCGKTGASITCAQTGCGHSFHLPCASKAECVTQYFNEY</sequence>
<keyword evidence="1" id="KW-0479">Metal-binding</keyword>
<feature type="non-terminal residue" evidence="5">
    <location>
        <position position="73"/>
    </location>
</feature>
<dbReference type="GO" id="GO:0005634">
    <property type="term" value="C:nucleus"/>
    <property type="evidence" value="ECO:0007669"/>
    <property type="project" value="TreeGrafter"/>
</dbReference>
<evidence type="ECO:0000256" key="2">
    <source>
        <dbReference type="ARBA" id="ARBA00022771"/>
    </source>
</evidence>
<evidence type="ECO:0000256" key="1">
    <source>
        <dbReference type="ARBA" id="ARBA00022723"/>
    </source>
</evidence>
<organism evidence="5 6">
    <name type="scientific">Callipepla squamata</name>
    <name type="common">Scaled quail</name>
    <dbReference type="NCBI Taxonomy" id="9009"/>
    <lineage>
        <taxon>Eukaryota</taxon>
        <taxon>Metazoa</taxon>
        <taxon>Chordata</taxon>
        <taxon>Craniata</taxon>
        <taxon>Vertebrata</taxon>
        <taxon>Euteleostomi</taxon>
        <taxon>Archelosauria</taxon>
        <taxon>Archosauria</taxon>
        <taxon>Dinosauria</taxon>
        <taxon>Saurischia</taxon>
        <taxon>Theropoda</taxon>
        <taxon>Coelurosauria</taxon>
        <taxon>Aves</taxon>
        <taxon>Neognathae</taxon>
        <taxon>Galloanserae</taxon>
        <taxon>Galliformes</taxon>
        <taxon>Odontophoridae</taxon>
        <taxon>Callipepla</taxon>
    </lineage>
</organism>
<dbReference type="AlphaFoldDB" id="A0A226M6P5"/>
<protein>
    <recommendedName>
        <fullName evidence="4">PHD-type domain-containing protein</fullName>
    </recommendedName>
</protein>
<dbReference type="Gene3D" id="3.30.40.10">
    <property type="entry name" value="Zinc/RING finger domain, C3HC4 (zinc finger)"/>
    <property type="match status" value="1"/>
</dbReference>
<dbReference type="EMBL" id="MCFN01029160">
    <property type="protein sequence ID" value="OXB50898.1"/>
    <property type="molecule type" value="Genomic_DNA"/>
</dbReference>
<dbReference type="Pfam" id="PF13771">
    <property type="entry name" value="zf-HC5HC2H"/>
    <property type="match status" value="1"/>
</dbReference>
<proteinExistence type="predicted"/>
<comment type="caution">
    <text evidence="5">The sequence shown here is derived from an EMBL/GenBank/DDBJ whole genome shotgun (WGS) entry which is preliminary data.</text>
</comment>
<dbReference type="PANTHER" id="PTHR12420:SF47">
    <property type="entry name" value="PHD FINGER PROTEIN 7"/>
    <property type="match status" value="1"/>
</dbReference>
<feature type="non-terminal residue" evidence="5">
    <location>
        <position position="1"/>
    </location>
</feature>
<dbReference type="SUPFAM" id="SSF57903">
    <property type="entry name" value="FYVE/PHD zinc finger"/>
    <property type="match status" value="1"/>
</dbReference>
<dbReference type="GO" id="GO:0008270">
    <property type="term" value="F:zinc ion binding"/>
    <property type="evidence" value="ECO:0007669"/>
    <property type="project" value="UniProtKB-KW"/>
</dbReference>
<dbReference type="InterPro" id="IPR034732">
    <property type="entry name" value="EPHD"/>
</dbReference>